<dbReference type="GO" id="GO:0008199">
    <property type="term" value="F:ferric iron binding"/>
    <property type="evidence" value="ECO:0007669"/>
    <property type="project" value="InterPro"/>
</dbReference>
<sequence length="178" mass="19978">MQSPAELFAEEVKQADIDHHTPTAGAMIGHIVSNLVVLANKLQLVKWYAKGPQAPVIKQQAAKLLVQAQQQKDQLGTLLVDENLLTPTTTKEFSEYAMLEENGQNKYESAEWQIENLVRDYDTENLFITRAIKLADKEERPVVGQFLIGLLGENNHNIAELQAMLGNDPREGLEEEEL</sequence>
<dbReference type="Proteomes" id="UP000030361">
    <property type="component" value="Chromosome"/>
</dbReference>
<dbReference type="AlphaFoldDB" id="A0A1S6QHF6"/>
<name>A0A1S6QHF6_9LACO</name>
<proteinExistence type="predicted"/>
<evidence type="ECO:0000259" key="1">
    <source>
        <dbReference type="Pfam" id="PF00210"/>
    </source>
</evidence>
<dbReference type="SUPFAM" id="SSF47240">
    <property type="entry name" value="Ferritin-like"/>
    <property type="match status" value="1"/>
</dbReference>
<reference evidence="2 3" key="1">
    <citation type="journal article" date="2015" name="Genome Announc.">
        <title>Genome Sequence of Lactobacillus curieae CCTCC M 2011381T, a Novel Producer of Gamma-aminobutyric Acid.</title>
        <authorList>
            <person name="Wang Y."/>
            <person name="Wang Y."/>
            <person name="Lang C."/>
            <person name="Wei D."/>
            <person name="Xu P."/>
            <person name="Xie J."/>
        </authorList>
    </citation>
    <scope>NUCLEOTIDE SEQUENCE [LARGE SCALE GENOMIC DNA]</scope>
    <source>
        <strain evidence="2 3">CCTCC M 2011381</strain>
    </source>
</reference>
<keyword evidence="3" id="KW-1185">Reference proteome</keyword>
<dbReference type="eggNOG" id="COG0783">
    <property type="taxonomic scope" value="Bacteria"/>
</dbReference>
<evidence type="ECO:0000313" key="2">
    <source>
        <dbReference type="EMBL" id="AQW21035.1"/>
    </source>
</evidence>
<dbReference type="InterPro" id="IPR012347">
    <property type="entry name" value="Ferritin-like"/>
</dbReference>
<evidence type="ECO:0000313" key="3">
    <source>
        <dbReference type="Proteomes" id="UP000030361"/>
    </source>
</evidence>
<dbReference type="InterPro" id="IPR008331">
    <property type="entry name" value="Ferritin_DPS_dom"/>
</dbReference>
<dbReference type="RefSeq" id="WP_035166388.1">
    <property type="nucleotide sequence ID" value="NZ_CP018906.1"/>
</dbReference>
<organism evidence="2 3">
    <name type="scientific">Lentilactobacillus curieae</name>
    <dbReference type="NCBI Taxonomy" id="1138822"/>
    <lineage>
        <taxon>Bacteria</taxon>
        <taxon>Bacillati</taxon>
        <taxon>Bacillota</taxon>
        <taxon>Bacilli</taxon>
        <taxon>Lactobacillales</taxon>
        <taxon>Lactobacillaceae</taxon>
        <taxon>Lentilactobacillus</taxon>
    </lineage>
</organism>
<dbReference type="EMBL" id="CP018906">
    <property type="protein sequence ID" value="AQW21035.1"/>
    <property type="molecule type" value="Genomic_DNA"/>
</dbReference>
<gene>
    <name evidence="2" type="ORF">PL11_003420</name>
</gene>
<feature type="domain" description="Ferritin/DPS" evidence="1">
    <location>
        <begin position="30"/>
        <end position="169"/>
    </location>
</feature>
<accession>A0A1S6QHF6</accession>
<dbReference type="KEGG" id="lcu:PL11_003420"/>
<dbReference type="InterPro" id="IPR009078">
    <property type="entry name" value="Ferritin-like_SF"/>
</dbReference>
<dbReference type="Gene3D" id="1.20.1260.10">
    <property type="match status" value="1"/>
</dbReference>
<protein>
    <submittedName>
        <fullName evidence="2">DNA starvation/stationary phase protection protein</fullName>
    </submittedName>
</protein>
<dbReference type="Pfam" id="PF00210">
    <property type="entry name" value="Ferritin"/>
    <property type="match status" value="1"/>
</dbReference>